<dbReference type="Proteomes" id="UP000461276">
    <property type="component" value="Unassembled WGS sequence"/>
</dbReference>
<dbReference type="EMBL" id="CYYK01000011">
    <property type="protein sequence ID" value="CUO78428.1"/>
    <property type="molecule type" value="Genomic_DNA"/>
</dbReference>
<evidence type="ECO:0000313" key="11">
    <source>
        <dbReference type="Proteomes" id="UP000441609"/>
    </source>
</evidence>
<dbReference type="Proteomes" id="UP001211522">
    <property type="component" value="Unassembled WGS sequence"/>
</dbReference>
<reference evidence="1 8" key="1">
    <citation type="submission" date="2015-09" db="EMBL/GenBank/DDBJ databases">
        <authorList>
            <consortium name="Pathogen Informatics"/>
        </authorList>
    </citation>
    <scope>NUCLEOTIDE SEQUENCE [LARGE SCALE GENOMIC DNA]</scope>
    <source>
        <strain evidence="1 8">2789STDY5608822</strain>
    </source>
</reference>
<reference evidence="2" key="4">
    <citation type="submission" date="2023-01" db="EMBL/GenBank/DDBJ databases">
        <title>Human gut microbiome strain richness.</title>
        <authorList>
            <person name="Chen-Liaw A."/>
        </authorList>
    </citation>
    <scope>NUCLEOTIDE SEQUENCE</scope>
    <source>
        <strain evidence="2">D35st1_E5_D35t1_190705</strain>
    </source>
</reference>
<evidence type="ECO:0000313" key="7">
    <source>
        <dbReference type="EMBL" id="RHD76355.1"/>
    </source>
</evidence>
<dbReference type="RefSeq" id="WP_008779959.1">
    <property type="nucleotide sequence ID" value="NZ_AP019729.1"/>
</dbReference>
<evidence type="ECO:0000313" key="8">
    <source>
        <dbReference type="Proteomes" id="UP000095455"/>
    </source>
</evidence>
<dbReference type="Proteomes" id="UP000284660">
    <property type="component" value="Unassembled WGS sequence"/>
</dbReference>
<evidence type="ECO:0000313" key="10">
    <source>
        <dbReference type="Proteomes" id="UP000441358"/>
    </source>
</evidence>
<proteinExistence type="predicted"/>
<reference evidence="7 9" key="2">
    <citation type="submission" date="2018-08" db="EMBL/GenBank/DDBJ databases">
        <title>A genome reference for cultivated species of the human gut microbiota.</title>
        <authorList>
            <person name="Zou Y."/>
            <person name="Xue W."/>
            <person name="Luo G."/>
        </authorList>
    </citation>
    <scope>NUCLEOTIDE SEQUENCE [LARGE SCALE GENOMIC DNA]</scope>
    <source>
        <strain evidence="7 9">AM30-4</strain>
    </source>
</reference>
<dbReference type="Proteomes" id="UP000441609">
    <property type="component" value="Unassembled WGS sequence"/>
</dbReference>
<evidence type="ECO:0000313" key="5">
    <source>
        <dbReference type="EMBL" id="MRZ51980.1"/>
    </source>
</evidence>
<comment type="caution">
    <text evidence="4">The sequence shown here is derived from an EMBL/GenBank/DDBJ whole genome shotgun (WGS) entry which is preliminary data.</text>
</comment>
<evidence type="ECO:0000313" key="12">
    <source>
        <dbReference type="Proteomes" id="UP000461276"/>
    </source>
</evidence>
<sequence length="214" mass="25111">MEKQSFIALVKRYYPWICSMEKAAFRIHDDVNQKYDHVLPYGFHLKMTVSYVSRYGYLVAETEADILILYASAFLHDTIEDARMTYNDVVKFLKEFKGGGFVLPEGVRQHLEDQVPEIVYALTNEKGRNRGERANDLYYQGIRQTKFASFIKICDRLANIQYTMMFVFANRMLDVYRREYPEFIRSISEGAVTQVPDAMKEEAERLLNSESYII</sequence>
<dbReference type="Proteomes" id="UP000463337">
    <property type="component" value="Unassembled WGS sequence"/>
</dbReference>
<name>A0A174HZ86_PARDI</name>
<evidence type="ECO:0000313" key="2">
    <source>
        <dbReference type="EMBL" id="MDB9137682.1"/>
    </source>
</evidence>
<dbReference type="EMBL" id="WKMC01000015">
    <property type="protein sequence ID" value="MRZ51980.1"/>
    <property type="molecule type" value="Genomic_DNA"/>
</dbReference>
<dbReference type="SUPFAM" id="SSF109604">
    <property type="entry name" value="HD-domain/PDEase-like"/>
    <property type="match status" value="1"/>
</dbReference>
<dbReference type="AlphaFoldDB" id="A0A174HZ86"/>
<dbReference type="EMBL" id="WKMO01000015">
    <property type="protein sequence ID" value="MSB74772.1"/>
    <property type="molecule type" value="Genomic_DNA"/>
</dbReference>
<evidence type="ECO:0000313" key="13">
    <source>
        <dbReference type="Proteomes" id="UP000463337"/>
    </source>
</evidence>
<dbReference type="EMBL" id="WKMY01000006">
    <property type="protein sequence ID" value="MRY93694.1"/>
    <property type="molecule type" value="Genomic_DNA"/>
</dbReference>
<protein>
    <submittedName>
        <fullName evidence="2">HD domain-containing protein</fullName>
    </submittedName>
    <submittedName>
        <fullName evidence="4">Phosphodiesterase</fullName>
    </submittedName>
</protein>
<dbReference type="Gene3D" id="1.10.3210.10">
    <property type="entry name" value="Hypothetical protein af1432"/>
    <property type="match status" value="1"/>
</dbReference>
<dbReference type="Proteomes" id="UP000095455">
    <property type="component" value="Unassembled WGS sequence"/>
</dbReference>
<gene>
    <name evidence="7" type="ORF">DW782_06185</name>
    <name evidence="1" type="ORF">ERS852380_03120</name>
    <name evidence="3" type="ORF">GKD59_14855</name>
    <name evidence="5" type="ORF">GKD66_17435</name>
    <name evidence="4" type="ORF">GKD67_10725</name>
    <name evidence="6" type="ORF">GKD70_16035</name>
    <name evidence="2" type="ORF">PN612_04045</name>
</gene>
<dbReference type="Proteomes" id="UP000441358">
    <property type="component" value="Unassembled WGS sequence"/>
</dbReference>
<dbReference type="EMBL" id="WKLT01000014">
    <property type="protein sequence ID" value="MRY59160.1"/>
    <property type="molecule type" value="Genomic_DNA"/>
</dbReference>
<reference evidence="10 11" key="3">
    <citation type="journal article" date="2019" name="Nat. Med.">
        <title>A library of human gut bacterial isolates paired with longitudinal multiomics data enables mechanistic microbiome research.</title>
        <authorList>
            <person name="Poyet M."/>
            <person name="Groussin M."/>
            <person name="Gibbons S.M."/>
            <person name="Avila-Pacheco J."/>
            <person name="Jiang X."/>
            <person name="Kearney S.M."/>
            <person name="Perrotta A.R."/>
            <person name="Berdy B."/>
            <person name="Zhao S."/>
            <person name="Lieberman T.D."/>
            <person name="Swanson P.K."/>
            <person name="Smith M."/>
            <person name="Roesemann S."/>
            <person name="Alexander J.E."/>
            <person name="Rich S.A."/>
            <person name="Livny J."/>
            <person name="Vlamakis H."/>
            <person name="Clish C."/>
            <person name="Bullock K."/>
            <person name="Deik A."/>
            <person name="Scott J."/>
            <person name="Pierce K.A."/>
            <person name="Xavier R.J."/>
            <person name="Alm E.J."/>
        </authorList>
    </citation>
    <scope>NUCLEOTIDE SEQUENCE [LARGE SCALE GENOMIC DNA]</scope>
    <source>
        <strain evidence="6 11">BIOML-A20</strain>
        <strain evidence="5 10">BIOML-A32</strain>
        <strain evidence="3 13">BIOML-A41</strain>
        <strain evidence="4 12">BIOML-A9</strain>
    </source>
</reference>
<organism evidence="4 12">
    <name type="scientific">Parabacteroides distasonis</name>
    <dbReference type="NCBI Taxonomy" id="823"/>
    <lineage>
        <taxon>Bacteria</taxon>
        <taxon>Pseudomonadati</taxon>
        <taxon>Bacteroidota</taxon>
        <taxon>Bacteroidia</taxon>
        <taxon>Bacteroidales</taxon>
        <taxon>Tannerellaceae</taxon>
        <taxon>Parabacteroides</taxon>
    </lineage>
</organism>
<dbReference type="EMBL" id="QSJN01000003">
    <property type="protein sequence ID" value="RHD76355.1"/>
    <property type="molecule type" value="Genomic_DNA"/>
</dbReference>
<accession>A0A174HZ86</accession>
<evidence type="ECO:0000313" key="1">
    <source>
        <dbReference type="EMBL" id="CUO78428.1"/>
    </source>
</evidence>
<evidence type="ECO:0000313" key="3">
    <source>
        <dbReference type="EMBL" id="MRY59160.1"/>
    </source>
</evidence>
<evidence type="ECO:0000313" key="4">
    <source>
        <dbReference type="EMBL" id="MRY93694.1"/>
    </source>
</evidence>
<evidence type="ECO:0000313" key="9">
    <source>
        <dbReference type="Proteomes" id="UP000284660"/>
    </source>
</evidence>
<dbReference type="EMBL" id="JAQMPX010000029">
    <property type="protein sequence ID" value="MDB9137682.1"/>
    <property type="molecule type" value="Genomic_DNA"/>
</dbReference>
<evidence type="ECO:0000313" key="6">
    <source>
        <dbReference type="EMBL" id="MSB74772.1"/>
    </source>
</evidence>